<evidence type="ECO:0000313" key="1">
    <source>
        <dbReference type="EMBL" id="KVH92497.1"/>
    </source>
</evidence>
<dbReference type="Gramene" id="KVH92497">
    <property type="protein sequence ID" value="KVH92497"/>
    <property type="gene ID" value="Ccrd_005446"/>
</dbReference>
<evidence type="ECO:0000313" key="2">
    <source>
        <dbReference type="Proteomes" id="UP000243975"/>
    </source>
</evidence>
<name>A0A118JUG9_CYNCS</name>
<sequence>MANLYDASAICSSYSPPPEPSDDISLLLRQILFKSSSSSSSPSPSLIPKQVQCEIQRQPPPPHSSIPTYSSAAAANVPANGVAHVSSSSAGTIDYDPDEYDCESEEGFENLMEEMAAKRNPPRNPSKRTRAAEVHNLSEKMLTMRNGINLYSMSAPSGVHEQDQRTGGLNQGNPPANMTVNQERLMNPMLSLPVPCTGQNQPLVLDFSHSVNHEPTFGTQRGSS</sequence>
<dbReference type="Proteomes" id="UP000243975">
    <property type="component" value="Unassembled WGS sequence"/>
</dbReference>
<protein>
    <submittedName>
        <fullName evidence="1">Uncharacterized protein</fullName>
    </submittedName>
</protein>
<comment type="caution">
    <text evidence="1">The sequence shown here is derived from an EMBL/GenBank/DDBJ whole genome shotgun (WGS) entry which is preliminary data.</text>
</comment>
<dbReference type="AlphaFoldDB" id="A0A118JUG9"/>
<keyword evidence="2" id="KW-1185">Reference proteome</keyword>
<accession>A0A118JUG9</accession>
<reference evidence="1 2" key="1">
    <citation type="journal article" date="2016" name="Sci. Rep.">
        <title>The genome sequence of the outbreeding globe artichoke constructed de novo incorporating a phase-aware low-pass sequencing strategy of F1 progeny.</title>
        <authorList>
            <person name="Scaglione D."/>
            <person name="Reyes-Chin-Wo S."/>
            <person name="Acquadro A."/>
            <person name="Froenicke L."/>
            <person name="Portis E."/>
            <person name="Beitel C."/>
            <person name="Tirone M."/>
            <person name="Mauro R."/>
            <person name="Lo Monaco A."/>
            <person name="Mauromicale G."/>
            <person name="Faccioli P."/>
            <person name="Cattivelli L."/>
            <person name="Rieseberg L."/>
            <person name="Michelmore R."/>
            <person name="Lanteri S."/>
        </authorList>
    </citation>
    <scope>NUCLEOTIDE SEQUENCE [LARGE SCALE GENOMIC DNA]</scope>
    <source>
        <strain evidence="1">2C</strain>
    </source>
</reference>
<dbReference type="EMBL" id="LEKV01004815">
    <property type="protein sequence ID" value="KVH92497.1"/>
    <property type="molecule type" value="Genomic_DNA"/>
</dbReference>
<organism evidence="1 2">
    <name type="scientific">Cynara cardunculus var. scolymus</name>
    <name type="common">Globe artichoke</name>
    <name type="synonym">Cynara scolymus</name>
    <dbReference type="NCBI Taxonomy" id="59895"/>
    <lineage>
        <taxon>Eukaryota</taxon>
        <taxon>Viridiplantae</taxon>
        <taxon>Streptophyta</taxon>
        <taxon>Embryophyta</taxon>
        <taxon>Tracheophyta</taxon>
        <taxon>Spermatophyta</taxon>
        <taxon>Magnoliopsida</taxon>
        <taxon>eudicotyledons</taxon>
        <taxon>Gunneridae</taxon>
        <taxon>Pentapetalae</taxon>
        <taxon>asterids</taxon>
        <taxon>campanulids</taxon>
        <taxon>Asterales</taxon>
        <taxon>Asteraceae</taxon>
        <taxon>Carduoideae</taxon>
        <taxon>Cardueae</taxon>
        <taxon>Carduinae</taxon>
        <taxon>Cynara</taxon>
    </lineage>
</organism>
<proteinExistence type="predicted"/>
<gene>
    <name evidence="1" type="ORF">Ccrd_005446</name>
</gene>